<proteinExistence type="predicted"/>
<dbReference type="Pfam" id="PF04149">
    <property type="entry name" value="DUF397"/>
    <property type="match status" value="1"/>
</dbReference>
<dbReference type="InterPro" id="IPR007278">
    <property type="entry name" value="DUF397"/>
</dbReference>
<dbReference type="EMBL" id="BOPO01000037">
    <property type="protein sequence ID" value="GIL27060.1"/>
    <property type="molecule type" value="Genomic_DNA"/>
</dbReference>
<comment type="caution">
    <text evidence="3">The sequence shown here is derived from an EMBL/GenBank/DDBJ whole genome shotgun (WGS) entry which is preliminary data.</text>
</comment>
<reference evidence="4" key="1">
    <citation type="journal article" date="2021" name="Int. J. Syst. Evol. Microbiol.">
        <title>Actinocatenispora comari sp. nov., an endophytic actinomycete isolated from aerial parts of Comarum salesowianum.</title>
        <authorList>
            <person name="Oyunbileg N."/>
            <person name="Iizaka Y."/>
            <person name="Hamada M."/>
            <person name="Davaapurev B.O."/>
            <person name="Fukumoto A."/>
            <person name="Tsetseg B."/>
            <person name="Kato F."/>
            <person name="Tamura T."/>
            <person name="Batkhuu J."/>
            <person name="Anzai Y."/>
        </authorList>
    </citation>
    <scope>NUCLEOTIDE SEQUENCE [LARGE SCALE GENOMIC DNA]</scope>
    <source>
        <strain evidence="4">NUM-2625</strain>
    </source>
</reference>
<accession>A0A8J4AA89</accession>
<evidence type="ECO:0000313" key="4">
    <source>
        <dbReference type="Proteomes" id="UP000614996"/>
    </source>
</evidence>
<gene>
    <name evidence="3" type="ORF">NUM_23140</name>
</gene>
<dbReference type="AlphaFoldDB" id="A0A8J4AA89"/>
<evidence type="ECO:0000256" key="1">
    <source>
        <dbReference type="SAM" id="MobiDB-lite"/>
    </source>
</evidence>
<sequence length="67" mass="7066">MHSSPDFSSATWRKGNGSGDGNCVEVAAVPEAVGVRDSKDRRGPVLAFDPAAWNSFVGDVQRGAFDL</sequence>
<keyword evidence="4" id="KW-1185">Reference proteome</keyword>
<feature type="compositionally biased region" description="Polar residues" evidence="1">
    <location>
        <begin position="1"/>
        <end position="11"/>
    </location>
</feature>
<organism evidence="3 4">
    <name type="scientific">Actinocatenispora comari</name>
    <dbReference type="NCBI Taxonomy" id="2807577"/>
    <lineage>
        <taxon>Bacteria</taxon>
        <taxon>Bacillati</taxon>
        <taxon>Actinomycetota</taxon>
        <taxon>Actinomycetes</taxon>
        <taxon>Micromonosporales</taxon>
        <taxon>Micromonosporaceae</taxon>
        <taxon>Actinocatenispora</taxon>
    </lineage>
</organism>
<feature type="domain" description="DUF397" evidence="2">
    <location>
        <begin position="10"/>
        <end position="60"/>
    </location>
</feature>
<name>A0A8J4AA89_9ACTN</name>
<dbReference type="Proteomes" id="UP000614996">
    <property type="component" value="Unassembled WGS sequence"/>
</dbReference>
<evidence type="ECO:0000313" key="3">
    <source>
        <dbReference type="EMBL" id="GIL27060.1"/>
    </source>
</evidence>
<feature type="region of interest" description="Disordered" evidence="1">
    <location>
        <begin position="1"/>
        <end position="21"/>
    </location>
</feature>
<evidence type="ECO:0000259" key="2">
    <source>
        <dbReference type="Pfam" id="PF04149"/>
    </source>
</evidence>
<protein>
    <recommendedName>
        <fullName evidence="2">DUF397 domain-containing protein</fullName>
    </recommendedName>
</protein>